<keyword evidence="5" id="KW-1185">Reference proteome</keyword>
<dbReference type="Gene3D" id="1.20.1280.20">
    <property type="entry name" value="HscB, C-terminal domain"/>
    <property type="match status" value="1"/>
</dbReference>
<dbReference type="PANTHER" id="PTHR14021:SF15">
    <property type="entry name" value="IRON-SULFUR CLUSTER CO-CHAPERONE PROTEIN HSCB"/>
    <property type="match status" value="1"/>
</dbReference>
<name>A0A196S802_BLAHN</name>
<accession>A0A196S802</accession>
<dbReference type="Proteomes" id="UP000078348">
    <property type="component" value="Unassembled WGS sequence"/>
</dbReference>
<sequence>MPTLLSKSFATSANANQQCGGACKKNCSDCHKMTMCWNCHHFTDCHDRFCPTCHKIQPVYSVEEGGCNFFQLFGLPETYDIDPAKLEANFKNMQKVIHPDLFSSKSEEEKAVSTKVSTTINIAHNKLKNPISRAAYLVKLITGKDVLGEDDNYKVPMEVLMEVMEIREKLSDAKTDEEKDALKGKVKDSFKQHENAFRCGLCKRDNDSICNEAVAMKYYDSIIRELNGELG</sequence>
<protein>
    <submittedName>
        <fullName evidence="4">Co-chaperone Hsc20 family protein</fullName>
    </submittedName>
</protein>
<evidence type="ECO:0000313" key="4">
    <source>
        <dbReference type="EMBL" id="OAO12496.1"/>
    </source>
</evidence>
<dbReference type="NCBIfam" id="TIGR00714">
    <property type="entry name" value="hscB"/>
    <property type="match status" value="1"/>
</dbReference>
<reference evidence="4 5" key="1">
    <citation type="submission" date="2016-05" db="EMBL/GenBank/DDBJ databases">
        <title>Nuclear genome of Blastocystis sp. subtype 1 NandII.</title>
        <authorList>
            <person name="Gentekaki E."/>
            <person name="Curtis B."/>
            <person name="Stairs C."/>
            <person name="Eme L."/>
            <person name="Herman E."/>
            <person name="Klimes V."/>
            <person name="Arias M.C."/>
            <person name="Elias M."/>
            <person name="Hilliou F."/>
            <person name="Klute M."/>
            <person name="Malik S.-B."/>
            <person name="Pightling A."/>
            <person name="Rachubinski R."/>
            <person name="Salas D."/>
            <person name="Schlacht A."/>
            <person name="Suga H."/>
            <person name="Archibald J."/>
            <person name="Ball S.G."/>
            <person name="Clark G."/>
            <person name="Dacks J."/>
            <person name="Van Der Giezen M."/>
            <person name="Tsaousis A."/>
            <person name="Roger A."/>
        </authorList>
    </citation>
    <scope>NUCLEOTIDE SEQUENCE [LARGE SCALE GENOMIC DNA]</scope>
    <source>
        <strain evidence="5">ATCC 50177 / NandII</strain>
    </source>
</reference>
<dbReference type="InterPro" id="IPR036386">
    <property type="entry name" value="HscB_C_sf"/>
</dbReference>
<dbReference type="SUPFAM" id="SSF47144">
    <property type="entry name" value="HSC20 (HSCB), C-terminal oligomerisation domain"/>
    <property type="match status" value="1"/>
</dbReference>
<dbReference type="InterPro" id="IPR001623">
    <property type="entry name" value="DnaJ_domain"/>
</dbReference>
<dbReference type="STRING" id="478820.A0A196S802"/>
<dbReference type="InterPro" id="IPR004640">
    <property type="entry name" value="HscB"/>
</dbReference>
<dbReference type="InterPro" id="IPR036869">
    <property type="entry name" value="J_dom_sf"/>
</dbReference>
<evidence type="ECO:0000256" key="2">
    <source>
        <dbReference type="ARBA" id="ARBA00023186"/>
    </source>
</evidence>
<dbReference type="GO" id="GO:0005739">
    <property type="term" value="C:mitochondrion"/>
    <property type="evidence" value="ECO:0007669"/>
    <property type="project" value="TreeGrafter"/>
</dbReference>
<dbReference type="InterPro" id="IPR017937">
    <property type="entry name" value="Thioredoxin_CS"/>
</dbReference>
<organism evidence="4 5">
    <name type="scientific">Blastocystis sp. subtype 1 (strain ATCC 50177 / NandII)</name>
    <dbReference type="NCBI Taxonomy" id="478820"/>
    <lineage>
        <taxon>Eukaryota</taxon>
        <taxon>Sar</taxon>
        <taxon>Stramenopiles</taxon>
        <taxon>Bigyra</taxon>
        <taxon>Opalozoa</taxon>
        <taxon>Opalinata</taxon>
        <taxon>Blastocystidae</taxon>
        <taxon>Blastocystis</taxon>
    </lineage>
</organism>
<feature type="domain" description="J" evidence="3">
    <location>
        <begin position="67"/>
        <end position="132"/>
    </location>
</feature>
<keyword evidence="2" id="KW-0143">Chaperone</keyword>
<dbReference type="SUPFAM" id="SSF46565">
    <property type="entry name" value="Chaperone J-domain"/>
    <property type="match status" value="1"/>
</dbReference>
<comment type="similarity">
    <text evidence="1">Belongs to the HscB family.</text>
</comment>
<evidence type="ECO:0000313" key="5">
    <source>
        <dbReference type="Proteomes" id="UP000078348"/>
    </source>
</evidence>
<dbReference type="Gene3D" id="1.10.287.110">
    <property type="entry name" value="DnaJ domain"/>
    <property type="match status" value="1"/>
</dbReference>
<evidence type="ECO:0000256" key="1">
    <source>
        <dbReference type="ARBA" id="ARBA00010476"/>
    </source>
</evidence>
<dbReference type="Pfam" id="PF07743">
    <property type="entry name" value="HSCB_C"/>
    <property type="match status" value="1"/>
</dbReference>
<evidence type="ECO:0000259" key="3">
    <source>
        <dbReference type="SMART" id="SM00271"/>
    </source>
</evidence>
<dbReference type="GO" id="GO:0051087">
    <property type="term" value="F:protein-folding chaperone binding"/>
    <property type="evidence" value="ECO:0007669"/>
    <property type="project" value="InterPro"/>
</dbReference>
<dbReference type="SMART" id="SM00271">
    <property type="entry name" value="DnaJ"/>
    <property type="match status" value="1"/>
</dbReference>
<dbReference type="EMBL" id="LXWW01000543">
    <property type="protein sequence ID" value="OAO12496.1"/>
    <property type="molecule type" value="Genomic_DNA"/>
</dbReference>
<dbReference type="AlphaFoldDB" id="A0A196S802"/>
<dbReference type="PANTHER" id="PTHR14021">
    <property type="entry name" value="IRON-SULFUR CLUSTER CO-CHAPERONE PROTEIN HSCB"/>
    <property type="match status" value="1"/>
</dbReference>
<dbReference type="PROSITE" id="PS00194">
    <property type="entry name" value="THIOREDOXIN_1"/>
    <property type="match status" value="1"/>
</dbReference>
<dbReference type="GO" id="GO:0051259">
    <property type="term" value="P:protein complex oligomerization"/>
    <property type="evidence" value="ECO:0007669"/>
    <property type="project" value="InterPro"/>
</dbReference>
<dbReference type="GO" id="GO:0001671">
    <property type="term" value="F:ATPase activator activity"/>
    <property type="evidence" value="ECO:0007669"/>
    <property type="project" value="InterPro"/>
</dbReference>
<dbReference type="InterPro" id="IPR009073">
    <property type="entry name" value="HscB_oligo_C"/>
</dbReference>
<comment type="caution">
    <text evidence="4">The sequence shown here is derived from an EMBL/GenBank/DDBJ whole genome shotgun (WGS) entry which is preliminary data.</text>
</comment>
<proteinExistence type="inferred from homology"/>
<dbReference type="OrthoDB" id="448954at2759"/>
<gene>
    <name evidence="4" type="ORF">AV274_5851</name>
</gene>
<dbReference type="GO" id="GO:0044571">
    <property type="term" value="P:[2Fe-2S] cluster assembly"/>
    <property type="evidence" value="ECO:0007669"/>
    <property type="project" value="InterPro"/>
</dbReference>